<evidence type="ECO:0000313" key="2">
    <source>
        <dbReference type="Proteomes" id="UP000634139"/>
    </source>
</evidence>
<dbReference type="Gene3D" id="1.10.10.1150">
    <property type="entry name" value="Coenzyme PQQ synthesis protein D (PqqD)"/>
    <property type="match status" value="1"/>
</dbReference>
<reference evidence="1" key="1">
    <citation type="journal article" date="2014" name="Int. J. Syst. Evol. Microbiol.">
        <title>Complete genome sequence of Corynebacterium casei LMG S-19264T (=DSM 44701T), isolated from a smear-ripened cheese.</title>
        <authorList>
            <consortium name="US DOE Joint Genome Institute (JGI-PGF)"/>
            <person name="Walter F."/>
            <person name="Albersmeier A."/>
            <person name="Kalinowski J."/>
            <person name="Ruckert C."/>
        </authorList>
    </citation>
    <scope>NUCLEOTIDE SEQUENCE</scope>
    <source>
        <strain evidence="1">KCTC 32422</strain>
    </source>
</reference>
<sequence>MTGILNKCPDRFVETEIDDEIVVMDLESGNFFSLKDTALDIWRLVDGTRSPADIAAELANDYDVAESELADDVAAFLDEALTAGLLEAR</sequence>
<dbReference type="EMBL" id="BMZD01000001">
    <property type="protein sequence ID" value="GGZ89700.1"/>
    <property type="molecule type" value="Genomic_DNA"/>
</dbReference>
<protein>
    <recommendedName>
        <fullName evidence="3">PqqD family protein</fullName>
    </recommendedName>
</protein>
<evidence type="ECO:0000313" key="1">
    <source>
        <dbReference type="EMBL" id="GGZ89700.1"/>
    </source>
</evidence>
<proteinExistence type="predicted"/>
<dbReference type="Proteomes" id="UP000634139">
    <property type="component" value="Unassembled WGS sequence"/>
</dbReference>
<name>A0A918VDY5_9SPHN</name>
<dbReference type="RefSeq" id="WP_189538905.1">
    <property type="nucleotide sequence ID" value="NZ_BMZD01000001.1"/>
</dbReference>
<dbReference type="Pfam" id="PF05402">
    <property type="entry name" value="PqqD"/>
    <property type="match status" value="1"/>
</dbReference>
<gene>
    <name evidence="1" type="ORF">GCM10011617_06120</name>
</gene>
<accession>A0A918VDY5</accession>
<keyword evidence="2" id="KW-1185">Reference proteome</keyword>
<dbReference type="AlphaFoldDB" id="A0A918VDY5"/>
<dbReference type="InterPro" id="IPR008792">
    <property type="entry name" value="PQQD"/>
</dbReference>
<evidence type="ECO:0008006" key="3">
    <source>
        <dbReference type="Google" id="ProtNLM"/>
    </source>
</evidence>
<reference evidence="1" key="2">
    <citation type="submission" date="2020-09" db="EMBL/GenBank/DDBJ databases">
        <authorList>
            <person name="Sun Q."/>
            <person name="Kim S."/>
        </authorList>
    </citation>
    <scope>NUCLEOTIDE SEQUENCE</scope>
    <source>
        <strain evidence="1">KCTC 32422</strain>
    </source>
</reference>
<comment type="caution">
    <text evidence="1">The sequence shown here is derived from an EMBL/GenBank/DDBJ whole genome shotgun (WGS) entry which is preliminary data.</text>
</comment>
<dbReference type="InterPro" id="IPR041881">
    <property type="entry name" value="PqqD_sf"/>
</dbReference>
<organism evidence="1 2">
    <name type="scientific">Novosphingobium arvoryzae</name>
    <dbReference type="NCBI Taxonomy" id="1256514"/>
    <lineage>
        <taxon>Bacteria</taxon>
        <taxon>Pseudomonadati</taxon>
        <taxon>Pseudomonadota</taxon>
        <taxon>Alphaproteobacteria</taxon>
        <taxon>Sphingomonadales</taxon>
        <taxon>Sphingomonadaceae</taxon>
        <taxon>Novosphingobium</taxon>
    </lineage>
</organism>